<dbReference type="SUPFAM" id="SSF50118">
    <property type="entry name" value="Cell growth inhibitor/plasmid maintenance toxic component"/>
    <property type="match status" value="1"/>
</dbReference>
<dbReference type="PIRSF" id="PIRSF033490">
    <property type="entry name" value="MazF"/>
    <property type="match status" value="1"/>
</dbReference>
<protein>
    <recommendedName>
        <fullName evidence="1">mRNA interferase</fullName>
        <ecNumber evidence="1">3.1.-.-</ecNumber>
    </recommendedName>
</protein>
<keyword evidence="3" id="KW-1185">Reference proteome</keyword>
<dbReference type="Pfam" id="PF02452">
    <property type="entry name" value="PemK_toxin"/>
    <property type="match status" value="1"/>
</dbReference>
<dbReference type="EMBL" id="AP021875">
    <property type="protein sequence ID" value="BBO73010.1"/>
    <property type="molecule type" value="Genomic_DNA"/>
</dbReference>
<dbReference type="InterPro" id="IPR011067">
    <property type="entry name" value="Plasmid_toxin/cell-grow_inhib"/>
</dbReference>
<dbReference type="GO" id="GO:0003677">
    <property type="term" value="F:DNA binding"/>
    <property type="evidence" value="ECO:0007669"/>
    <property type="project" value="InterPro"/>
</dbReference>
<dbReference type="Proteomes" id="UP000427769">
    <property type="component" value="Chromosome"/>
</dbReference>
<keyword evidence="1" id="KW-0255">Endonuclease</keyword>
<dbReference type="PANTHER" id="PTHR33988:SF1">
    <property type="entry name" value="ENDORIBONUCLEASE MAZF7-RELATED"/>
    <property type="match status" value="1"/>
</dbReference>
<organism evidence="2 3">
    <name type="scientific">Desulfosarcina widdelii</name>
    <dbReference type="NCBI Taxonomy" id="947919"/>
    <lineage>
        <taxon>Bacteria</taxon>
        <taxon>Pseudomonadati</taxon>
        <taxon>Thermodesulfobacteriota</taxon>
        <taxon>Desulfobacteria</taxon>
        <taxon>Desulfobacterales</taxon>
        <taxon>Desulfosarcinaceae</taxon>
        <taxon>Desulfosarcina</taxon>
    </lineage>
</organism>
<name>A0A5K7YXE5_9BACT</name>
<dbReference type="Gene3D" id="2.30.30.110">
    <property type="match status" value="1"/>
</dbReference>
<dbReference type="AlphaFoldDB" id="A0A5K7YXE5"/>
<dbReference type="GO" id="GO:0016075">
    <property type="term" value="P:rRNA catabolic process"/>
    <property type="evidence" value="ECO:0007669"/>
    <property type="project" value="TreeGrafter"/>
</dbReference>
<comment type="function">
    <text evidence="1">Toxic component of a type II toxin-antitoxin (TA) system.</text>
</comment>
<gene>
    <name evidence="2" type="ORF">DSCW_04270</name>
</gene>
<sequence>MNIKRGEIHLAALVPTIGREIAKTRPVVIVSNDVNNQFSGTVSVLPITSKNLKRIYPFEAMLPKGAGNLPKKSKVKADQIRTLDKGRIIKRIGRLSDEVMIGVDTALKIHLGFEFDLIESF</sequence>
<dbReference type="EC" id="3.1.-.-" evidence="1"/>
<keyword evidence="1" id="KW-0378">Hydrolase</keyword>
<accession>A0A5K7YXE5</accession>
<dbReference type="InterPro" id="IPR003477">
    <property type="entry name" value="PemK-like"/>
</dbReference>
<dbReference type="GO" id="GO:0006402">
    <property type="term" value="P:mRNA catabolic process"/>
    <property type="evidence" value="ECO:0007669"/>
    <property type="project" value="TreeGrafter"/>
</dbReference>
<reference evidence="2 3" key="1">
    <citation type="submission" date="2019-11" db="EMBL/GenBank/DDBJ databases">
        <title>Comparative genomics of hydrocarbon-degrading Desulfosarcina strains.</title>
        <authorList>
            <person name="Watanabe M."/>
            <person name="Kojima H."/>
            <person name="Fukui M."/>
        </authorList>
    </citation>
    <scope>NUCLEOTIDE SEQUENCE [LARGE SCALE GENOMIC DNA]</scope>
    <source>
        <strain evidence="2 3">PP31</strain>
    </source>
</reference>
<comment type="similarity">
    <text evidence="1">Belongs to the PemK/MazF family.</text>
</comment>
<dbReference type="KEGG" id="dwd:DSCW_04270"/>
<dbReference type="RefSeq" id="WP_197740481.1">
    <property type="nucleotide sequence ID" value="NZ_AP021875.1"/>
</dbReference>
<proteinExistence type="inferred from homology"/>
<dbReference type="PANTHER" id="PTHR33988">
    <property type="entry name" value="ENDORIBONUCLEASE MAZF-RELATED"/>
    <property type="match status" value="1"/>
</dbReference>
<dbReference type="GO" id="GO:0004521">
    <property type="term" value="F:RNA endonuclease activity"/>
    <property type="evidence" value="ECO:0007669"/>
    <property type="project" value="TreeGrafter"/>
</dbReference>
<dbReference type="GO" id="GO:0016787">
    <property type="term" value="F:hydrolase activity"/>
    <property type="evidence" value="ECO:0007669"/>
    <property type="project" value="UniProtKB-KW"/>
</dbReference>
<evidence type="ECO:0000313" key="3">
    <source>
        <dbReference type="Proteomes" id="UP000427769"/>
    </source>
</evidence>
<evidence type="ECO:0000256" key="1">
    <source>
        <dbReference type="PIRNR" id="PIRNR033490"/>
    </source>
</evidence>
<keyword evidence="1" id="KW-0540">Nuclease</keyword>
<evidence type="ECO:0000313" key="2">
    <source>
        <dbReference type="EMBL" id="BBO73010.1"/>
    </source>
</evidence>